<proteinExistence type="predicted"/>
<comment type="caution">
    <text evidence="1">The sequence shown here is derived from an EMBL/GenBank/DDBJ whole genome shotgun (WGS) entry which is preliminary data.</text>
</comment>
<name>A0A2H0YLN5_9BACT</name>
<protein>
    <submittedName>
        <fullName evidence="1">Uncharacterized protein</fullName>
    </submittedName>
</protein>
<dbReference type="AlphaFoldDB" id="A0A2H0YLN5"/>
<evidence type="ECO:0000313" key="2">
    <source>
        <dbReference type="Proteomes" id="UP000230088"/>
    </source>
</evidence>
<reference evidence="2" key="1">
    <citation type="submission" date="2017-09" db="EMBL/GenBank/DDBJ databases">
        <title>Depth-based differentiation of microbial function through sediment-hosted aquifers and enrichment of novel symbionts in the deep terrestrial subsurface.</title>
        <authorList>
            <person name="Probst A.J."/>
            <person name="Ladd B."/>
            <person name="Jarett J.K."/>
            <person name="Geller-Mcgrath D.E."/>
            <person name="Sieber C.M.K."/>
            <person name="Emerson J.B."/>
            <person name="Anantharaman K."/>
            <person name="Thomas B.C."/>
            <person name="Malmstrom R."/>
            <person name="Stieglmeier M."/>
            <person name="Klingl A."/>
            <person name="Woyke T."/>
            <person name="Ryan C.M."/>
            <person name="Banfield J.F."/>
        </authorList>
    </citation>
    <scope>NUCLEOTIDE SEQUENCE [LARGE SCALE GENOMIC DNA]</scope>
</reference>
<dbReference type="EMBL" id="PEYD01000039">
    <property type="protein sequence ID" value="PIS39411.1"/>
    <property type="molecule type" value="Genomic_DNA"/>
</dbReference>
<organism evidence="1 2">
    <name type="scientific">Candidatus Nealsonbacteria bacterium CG08_land_8_20_14_0_20_38_20</name>
    <dbReference type="NCBI Taxonomy" id="1974705"/>
    <lineage>
        <taxon>Bacteria</taxon>
        <taxon>Candidatus Nealsoniibacteriota</taxon>
    </lineage>
</organism>
<dbReference type="Proteomes" id="UP000230088">
    <property type="component" value="Unassembled WGS sequence"/>
</dbReference>
<evidence type="ECO:0000313" key="1">
    <source>
        <dbReference type="EMBL" id="PIS39411.1"/>
    </source>
</evidence>
<sequence length="65" mass="7904">MVAGGFNFFSFWRLDYVIRNLNNKIIRASLYFHFRENGKRSRRILGKRVKKNEVERRKIPKLVYG</sequence>
<gene>
    <name evidence="1" type="ORF">COT33_01990</name>
</gene>
<accession>A0A2H0YLN5</accession>